<reference evidence="1" key="1">
    <citation type="journal article" date="2022" name="bioRxiv">
        <title>Population genetic analysis of Ophidiomyces ophidiicola, the causative agent of snake fungal disease, indicates recent introductions to the USA.</title>
        <authorList>
            <person name="Ladner J.T."/>
            <person name="Palmer J.M."/>
            <person name="Ettinger C.L."/>
            <person name="Stajich J.E."/>
            <person name="Farrell T.M."/>
            <person name="Glorioso B.M."/>
            <person name="Lawson B."/>
            <person name="Price S.J."/>
            <person name="Stengle A.G."/>
            <person name="Grear D.A."/>
            <person name="Lorch J.M."/>
        </authorList>
    </citation>
    <scope>NUCLEOTIDE SEQUENCE</scope>
    <source>
        <strain evidence="1">NWHC 24266-5</strain>
    </source>
</reference>
<evidence type="ECO:0000313" key="1">
    <source>
        <dbReference type="EMBL" id="KAI2387317.1"/>
    </source>
</evidence>
<proteinExistence type="predicted"/>
<accession>A0ACB8UXD8</accession>
<sequence>MLWGQYSPYSTLKFKSPIPQDVPRGCTVNFAQMLSRHGARYPTESKTKAYAKLITKIQNTTTSYMDKFKFLQTFKYELLSAEMTEFGNTQLVHSGSKFYRRYQNLAKNHQPFVRASGSSRVIKSAERFIDGFHQFKLRDPDSVGKEPPKLGLIIPEGDFNNTLDHAICTNFEKNEYGDDVQKKFLATFAPKILERVKKGLVGADLSTKEVIYMMDMCSFHTVALTKDASKLSPFCELFTRGEWIDYDYYQSLGKYYGYGNGHPLGPEQGIGFTNELIARLTNTPVKDNTSTNRTLNANPATFPLNATLYADFSHDNTMTSIFAALGLFNGTTPLPMDRVQTPAQSNGYAASWTVPFGARAYVEKMTCDWSPKKNTEYVRILINDRVFPLYGCKVDSLGRCELNDFVQGLGFARSGGKWASCFK</sequence>
<name>A0ACB8UXD8_9EURO</name>
<dbReference type="EMBL" id="JALBCA010000040">
    <property type="protein sequence ID" value="KAI2387317.1"/>
    <property type="molecule type" value="Genomic_DNA"/>
</dbReference>
<protein>
    <submittedName>
        <fullName evidence="1">Uncharacterized protein</fullName>
    </submittedName>
</protein>
<gene>
    <name evidence="1" type="ORF">LOY88_003186</name>
</gene>
<comment type="caution">
    <text evidence="1">The sequence shown here is derived from an EMBL/GenBank/DDBJ whole genome shotgun (WGS) entry which is preliminary data.</text>
</comment>
<organism evidence="1">
    <name type="scientific">Ophidiomyces ophidiicola</name>
    <dbReference type="NCBI Taxonomy" id="1387563"/>
    <lineage>
        <taxon>Eukaryota</taxon>
        <taxon>Fungi</taxon>
        <taxon>Dikarya</taxon>
        <taxon>Ascomycota</taxon>
        <taxon>Pezizomycotina</taxon>
        <taxon>Eurotiomycetes</taxon>
        <taxon>Eurotiomycetidae</taxon>
        <taxon>Onygenales</taxon>
        <taxon>Onygenaceae</taxon>
        <taxon>Ophidiomyces</taxon>
    </lineage>
</organism>